<dbReference type="PANTHER" id="PTHR10357:SF179">
    <property type="entry name" value="NEUTRAL AND BASIC AMINO ACID TRANSPORT PROTEIN RBAT"/>
    <property type="match status" value="1"/>
</dbReference>
<evidence type="ECO:0000256" key="1">
    <source>
        <dbReference type="ARBA" id="ARBA00001657"/>
    </source>
</evidence>
<comment type="catalytic activity">
    <reaction evidence="1">
        <text>Hydrolysis of terminal, non-reducing (1-&gt;4)-linked alpha-D-glucose residues with release of alpha-D-glucose.</text>
        <dbReference type="EC" id="3.2.1.20"/>
    </reaction>
</comment>
<dbReference type="InterPro" id="IPR017853">
    <property type="entry name" value="GH"/>
</dbReference>
<dbReference type="Pfam" id="PF00128">
    <property type="entry name" value="Alpha-amylase"/>
    <property type="match status" value="1"/>
</dbReference>
<feature type="chain" id="PRO_5040320412" description="alpha-glucosidase" evidence="7">
    <location>
        <begin position="23"/>
        <end position="600"/>
    </location>
</feature>
<evidence type="ECO:0000313" key="9">
    <source>
        <dbReference type="EMBL" id="CAH0389831.1"/>
    </source>
</evidence>
<proteinExistence type="inferred from homology"/>
<evidence type="ECO:0000256" key="5">
    <source>
        <dbReference type="ARBA" id="ARBA00023295"/>
    </source>
</evidence>
<evidence type="ECO:0000256" key="7">
    <source>
        <dbReference type="SAM" id="SignalP"/>
    </source>
</evidence>
<evidence type="ECO:0000259" key="8">
    <source>
        <dbReference type="SMART" id="SM00642"/>
    </source>
</evidence>
<keyword evidence="7" id="KW-0732">Signal</keyword>
<feature type="domain" description="Glycosyl hydrolase family 13 catalytic" evidence="8">
    <location>
        <begin position="36"/>
        <end position="477"/>
    </location>
</feature>
<name>A0A9P0AEF7_BEMTA</name>
<evidence type="ECO:0000256" key="6">
    <source>
        <dbReference type="SAM" id="Phobius"/>
    </source>
</evidence>
<evidence type="ECO:0000313" key="10">
    <source>
        <dbReference type="Proteomes" id="UP001152759"/>
    </source>
</evidence>
<reference evidence="9" key="1">
    <citation type="submission" date="2021-12" db="EMBL/GenBank/DDBJ databases">
        <authorList>
            <person name="King R."/>
        </authorList>
    </citation>
    <scope>NUCLEOTIDE SEQUENCE</scope>
</reference>
<evidence type="ECO:0000256" key="4">
    <source>
        <dbReference type="ARBA" id="ARBA00023180"/>
    </source>
</evidence>
<protein>
    <recommendedName>
        <fullName evidence="3">alpha-glucosidase</fullName>
        <ecNumber evidence="3">3.2.1.20</ecNumber>
    </recommendedName>
</protein>
<dbReference type="KEGG" id="btab:109034943"/>
<organism evidence="9 10">
    <name type="scientific">Bemisia tabaci</name>
    <name type="common">Sweetpotato whitefly</name>
    <name type="synonym">Aleurodes tabaci</name>
    <dbReference type="NCBI Taxonomy" id="7038"/>
    <lineage>
        <taxon>Eukaryota</taxon>
        <taxon>Metazoa</taxon>
        <taxon>Ecdysozoa</taxon>
        <taxon>Arthropoda</taxon>
        <taxon>Hexapoda</taxon>
        <taxon>Insecta</taxon>
        <taxon>Pterygota</taxon>
        <taxon>Neoptera</taxon>
        <taxon>Paraneoptera</taxon>
        <taxon>Hemiptera</taxon>
        <taxon>Sternorrhyncha</taxon>
        <taxon>Aleyrodoidea</taxon>
        <taxon>Aleyrodidae</taxon>
        <taxon>Aleyrodinae</taxon>
        <taxon>Bemisia</taxon>
    </lineage>
</organism>
<dbReference type="AlphaFoldDB" id="A0A9P0AEF7"/>
<dbReference type="InterPro" id="IPR006047">
    <property type="entry name" value="GH13_cat_dom"/>
</dbReference>
<keyword evidence="4" id="KW-0325">Glycoprotein</keyword>
<dbReference type="GO" id="GO:0004558">
    <property type="term" value="F:alpha-1,4-glucosidase activity"/>
    <property type="evidence" value="ECO:0007669"/>
    <property type="project" value="UniProtKB-EC"/>
</dbReference>
<keyword evidence="6" id="KW-0472">Membrane</keyword>
<dbReference type="Gene3D" id="3.20.20.80">
    <property type="entry name" value="Glycosidases"/>
    <property type="match status" value="1"/>
</dbReference>
<gene>
    <name evidence="9" type="ORF">BEMITA_LOCUS8615</name>
</gene>
<dbReference type="SUPFAM" id="SSF51445">
    <property type="entry name" value="(Trans)glycosidases"/>
    <property type="match status" value="1"/>
</dbReference>
<dbReference type="SMART" id="SM00642">
    <property type="entry name" value="Aamy"/>
    <property type="match status" value="1"/>
</dbReference>
<dbReference type="Gene3D" id="3.90.400.10">
    <property type="entry name" value="Oligo-1,6-glucosidase, Domain 2"/>
    <property type="match status" value="1"/>
</dbReference>
<keyword evidence="10" id="KW-1185">Reference proteome</keyword>
<dbReference type="PANTHER" id="PTHR10357">
    <property type="entry name" value="ALPHA-AMYLASE FAMILY MEMBER"/>
    <property type="match status" value="1"/>
</dbReference>
<accession>A0A9P0AEF7</accession>
<feature type="signal peptide" evidence="7">
    <location>
        <begin position="1"/>
        <end position="22"/>
    </location>
</feature>
<dbReference type="GO" id="GO:0005975">
    <property type="term" value="P:carbohydrate metabolic process"/>
    <property type="evidence" value="ECO:0007669"/>
    <property type="project" value="InterPro"/>
</dbReference>
<sequence>MPSLSTLLLSLLCCSNLQVIQTTPESDWWERTVIYQIYLRSFKDSDGDGVGDLKGVYEKLDYIKETGFETVWIQPFFKSPMADMGYDVANYKEIEPMFGTVQDFKTLVQGIHDRGMNIIIDFIPNHTSSENEWFKLSENRIEPYTDYYIWHDGKRFNDTHVTEPTNWLHVFNGKAWTWSEKRQQYYFHQFSPKQPDLNYRNRNVQREMEDVIKFWLDLGVDGLRVDAVDYLYETDILLDEPELPPGPGVSGYESLKHIYTKAQPENKILTHSWRLVMDEYTKRDNKTRLLILEQYAPLKQLVAFQGNSTYPNAHISLYFPLIFYSHEQNATVLDGIIRGWSDIQPDNHPPNWVIENHDRYRVDHRKGAEFIDAMNMIHLLLPGVAFVYYGAELAVEDNWTIRKGQIRDPNNYGHGITTSRDPSRTPMPWDDTKNAGFTRNQKPWLPVHPNYWRKNVKSEQKESKSSYKIFKRLLALRRTPVIKYGKFQTFVMSEWTYMFTRSTSRDDTVAVIINLGTETEEVCAQNFAVGLPDIMTVYTASLNSGFDVGDRITTSRVNGGKCAELRPKAGFVLSVNSGSSLLCSAYLIPLLVFVFFCILK</sequence>
<keyword evidence="5" id="KW-0326">Glycosidase</keyword>
<evidence type="ECO:0000256" key="2">
    <source>
        <dbReference type="ARBA" id="ARBA00008061"/>
    </source>
</evidence>
<dbReference type="EMBL" id="OU963866">
    <property type="protein sequence ID" value="CAH0389831.1"/>
    <property type="molecule type" value="Genomic_DNA"/>
</dbReference>
<dbReference type="InterPro" id="IPR045857">
    <property type="entry name" value="O16G_dom_2"/>
</dbReference>
<keyword evidence="5" id="KW-0378">Hydrolase</keyword>
<feature type="transmembrane region" description="Helical" evidence="6">
    <location>
        <begin position="578"/>
        <end position="599"/>
    </location>
</feature>
<comment type="similarity">
    <text evidence="2">Belongs to the glycosyl hydrolase 13 family.</text>
</comment>
<dbReference type="FunFam" id="3.90.400.10:FF:000001">
    <property type="entry name" value="Maltase A3, isoform A"/>
    <property type="match status" value="1"/>
</dbReference>
<dbReference type="EC" id="3.2.1.20" evidence="3"/>
<dbReference type="Proteomes" id="UP001152759">
    <property type="component" value="Chromosome 5"/>
</dbReference>
<keyword evidence="6" id="KW-0812">Transmembrane</keyword>
<keyword evidence="6" id="KW-1133">Transmembrane helix</keyword>
<evidence type="ECO:0000256" key="3">
    <source>
        <dbReference type="ARBA" id="ARBA00012741"/>
    </source>
</evidence>